<dbReference type="PROSITE" id="PS51177">
    <property type="entry name" value="LUMAZINE_BIND"/>
    <property type="match status" value="2"/>
</dbReference>
<dbReference type="Gene3D" id="2.40.30.20">
    <property type="match status" value="2"/>
</dbReference>
<dbReference type="AlphaFoldDB" id="A0A368EKI9"/>
<evidence type="ECO:0000313" key="12">
    <source>
        <dbReference type="EMBL" id="RCL85120.1"/>
    </source>
</evidence>
<dbReference type="InterPro" id="IPR001783">
    <property type="entry name" value="Lumazine-bd"/>
</dbReference>
<keyword evidence="6" id="KW-0686">Riboflavin biosynthesis</keyword>
<evidence type="ECO:0000256" key="7">
    <source>
        <dbReference type="ARBA" id="ARBA00022679"/>
    </source>
</evidence>
<dbReference type="InterPro" id="IPR023366">
    <property type="entry name" value="ATP_synth_asu-like_sf"/>
</dbReference>
<dbReference type="PANTHER" id="PTHR21098:SF12">
    <property type="entry name" value="RIBOFLAVIN SYNTHASE"/>
    <property type="match status" value="1"/>
</dbReference>
<dbReference type="NCBIfam" id="NF009566">
    <property type="entry name" value="PRK13020.1"/>
    <property type="match status" value="1"/>
</dbReference>
<feature type="domain" description="Lumazine-binding" evidence="11">
    <location>
        <begin position="1"/>
        <end position="98"/>
    </location>
</feature>
<evidence type="ECO:0000256" key="10">
    <source>
        <dbReference type="PROSITE-ProRule" id="PRU00524"/>
    </source>
</evidence>
<dbReference type="Pfam" id="PF00677">
    <property type="entry name" value="Lum_binding"/>
    <property type="match status" value="2"/>
</dbReference>
<feature type="domain" description="Lumazine-binding" evidence="11">
    <location>
        <begin position="99"/>
        <end position="195"/>
    </location>
</feature>
<gene>
    <name evidence="12" type="ORF">DBW64_01485</name>
</gene>
<dbReference type="PIRSF" id="PIRSF000498">
    <property type="entry name" value="Riboflavin_syn_A"/>
    <property type="match status" value="1"/>
</dbReference>
<comment type="catalytic activity">
    <reaction evidence="1">
        <text>2 6,7-dimethyl-8-(1-D-ribityl)lumazine + H(+) = 5-amino-6-(D-ribitylamino)uracil + riboflavin</text>
        <dbReference type="Rhea" id="RHEA:20772"/>
        <dbReference type="ChEBI" id="CHEBI:15378"/>
        <dbReference type="ChEBI" id="CHEBI:15934"/>
        <dbReference type="ChEBI" id="CHEBI:57986"/>
        <dbReference type="ChEBI" id="CHEBI:58201"/>
        <dbReference type="EC" id="2.5.1.9"/>
    </reaction>
</comment>
<protein>
    <recommendedName>
        <fullName evidence="5 9">Riboflavin synthase</fullName>
        <ecNumber evidence="4 9">2.5.1.9</ecNumber>
    </recommendedName>
</protein>
<feature type="repeat" description="Lumazine-binding" evidence="10">
    <location>
        <begin position="1"/>
        <end position="98"/>
    </location>
</feature>
<reference evidence="12 13" key="1">
    <citation type="journal article" date="2018" name="Microbiome">
        <title>Fine metagenomic profile of the Mediterranean stratified and mixed water columns revealed by assembly and recruitment.</title>
        <authorList>
            <person name="Haro-Moreno J.M."/>
            <person name="Lopez-Perez M."/>
            <person name="De La Torre J.R."/>
            <person name="Picazo A."/>
            <person name="Camacho A."/>
            <person name="Rodriguez-Valera F."/>
        </authorList>
    </citation>
    <scope>NUCLEOTIDE SEQUENCE [LARGE SCALE GENOMIC DNA]</scope>
    <source>
        <strain evidence="12">MED-G50</strain>
    </source>
</reference>
<evidence type="ECO:0000313" key="13">
    <source>
        <dbReference type="Proteomes" id="UP000252289"/>
    </source>
</evidence>
<dbReference type="EMBL" id="QOQK01000004">
    <property type="protein sequence ID" value="RCL85120.1"/>
    <property type="molecule type" value="Genomic_DNA"/>
</dbReference>
<dbReference type="CDD" id="cd00402">
    <property type="entry name" value="Riboflavin_synthase_like"/>
    <property type="match status" value="1"/>
</dbReference>
<comment type="pathway">
    <text evidence="3">Cofactor biosynthesis; riboflavin biosynthesis; riboflavin from 2-hydroxy-3-oxobutyl phosphate and 5-amino-6-(D-ribitylamino)uracil: step 2/2.</text>
</comment>
<keyword evidence="7 12" id="KW-0808">Transferase</keyword>
<dbReference type="GO" id="GO:0009231">
    <property type="term" value="P:riboflavin biosynthetic process"/>
    <property type="evidence" value="ECO:0007669"/>
    <property type="project" value="UniProtKB-KW"/>
</dbReference>
<comment type="function">
    <text evidence="2">Catalyzes the dismutation of two molecules of 6,7-dimethyl-8-ribityllumazine, resulting in the formation of riboflavin and 5-amino-6-(D-ribitylamino)uracil.</text>
</comment>
<evidence type="ECO:0000256" key="8">
    <source>
        <dbReference type="ARBA" id="ARBA00022737"/>
    </source>
</evidence>
<dbReference type="InterPro" id="IPR026017">
    <property type="entry name" value="Lumazine-bd_dom"/>
</dbReference>
<keyword evidence="8" id="KW-0677">Repeat</keyword>
<dbReference type="InterPro" id="IPR017938">
    <property type="entry name" value="Riboflavin_synthase-like_b-brl"/>
</dbReference>
<evidence type="ECO:0000256" key="9">
    <source>
        <dbReference type="NCBIfam" id="TIGR00187"/>
    </source>
</evidence>
<dbReference type="Proteomes" id="UP000252289">
    <property type="component" value="Unassembled WGS sequence"/>
</dbReference>
<dbReference type="EC" id="2.5.1.9" evidence="4 9"/>
<evidence type="ECO:0000256" key="2">
    <source>
        <dbReference type="ARBA" id="ARBA00002803"/>
    </source>
</evidence>
<dbReference type="PANTHER" id="PTHR21098">
    <property type="entry name" value="RIBOFLAVIN SYNTHASE ALPHA CHAIN"/>
    <property type="match status" value="1"/>
</dbReference>
<dbReference type="NCBIfam" id="NF006767">
    <property type="entry name" value="PRK09289.1"/>
    <property type="match status" value="1"/>
</dbReference>
<dbReference type="SUPFAM" id="SSF63380">
    <property type="entry name" value="Riboflavin synthase domain-like"/>
    <property type="match status" value="2"/>
</dbReference>
<evidence type="ECO:0000256" key="3">
    <source>
        <dbReference type="ARBA" id="ARBA00004887"/>
    </source>
</evidence>
<dbReference type="FunFam" id="2.40.30.20:FF:000004">
    <property type="entry name" value="Riboflavin synthase, alpha subunit"/>
    <property type="match status" value="1"/>
</dbReference>
<organism evidence="12 13">
    <name type="scientific">PS1 clade bacterium</name>
    <dbReference type="NCBI Taxonomy" id="2175152"/>
    <lineage>
        <taxon>Bacteria</taxon>
        <taxon>Pseudomonadati</taxon>
        <taxon>Pseudomonadota</taxon>
        <taxon>Alphaproteobacteria</taxon>
        <taxon>PS1 clade</taxon>
    </lineage>
</organism>
<evidence type="ECO:0000256" key="5">
    <source>
        <dbReference type="ARBA" id="ARBA00013950"/>
    </source>
</evidence>
<comment type="caution">
    <text evidence="12">The sequence shown here is derived from an EMBL/GenBank/DDBJ whole genome shotgun (WGS) entry which is preliminary data.</text>
</comment>
<dbReference type="GO" id="GO:0004746">
    <property type="term" value="F:riboflavin synthase activity"/>
    <property type="evidence" value="ECO:0007669"/>
    <property type="project" value="UniProtKB-UniRule"/>
</dbReference>
<evidence type="ECO:0000256" key="6">
    <source>
        <dbReference type="ARBA" id="ARBA00022619"/>
    </source>
</evidence>
<proteinExistence type="predicted"/>
<feature type="repeat" description="Lumazine-binding" evidence="10">
    <location>
        <begin position="99"/>
        <end position="195"/>
    </location>
</feature>
<evidence type="ECO:0000259" key="11">
    <source>
        <dbReference type="PROSITE" id="PS51177"/>
    </source>
</evidence>
<dbReference type="NCBIfam" id="TIGR00187">
    <property type="entry name" value="ribE"/>
    <property type="match status" value="1"/>
</dbReference>
<accession>A0A368EKI9</accession>
<name>A0A368EKI9_9PROT</name>
<evidence type="ECO:0000256" key="1">
    <source>
        <dbReference type="ARBA" id="ARBA00000968"/>
    </source>
</evidence>
<evidence type="ECO:0000256" key="4">
    <source>
        <dbReference type="ARBA" id="ARBA00012827"/>
    </source>
</evidence>
<sequence>MFTGIISDVGTILEVTKMGDTRYVIETSYDTKGIDIGASIACSGVCLTVIEKMETPSPRFAVEASAETLNVTTAKKWAVGTKLNLERALKMGDELGGHIVSGHVDGIAEIKSIEPDGDSLRFVFAAPEELAMFIASKGSVTLDGTSLTVNEVRGNNFGVNMIPHTQAVTTWGQSKSGDLINIEIDVLARYVARLKEVND</sequence>